<dbReference type="OrthoDB" id="3257538at2759"/>
<dbReference type="GO" id="GO:0019171">
    <property type="term" value="F:(3R)-hydroxyacyl-[acyl-carrier-protein] dehydratase activity"/>
    <property type="evidence" value="ECO:0007669"/>
    <property type="project" value="TreeGrafter"/>
</dbReference>
<keyword evidence="3" id="KW-1185">Reference proteome</keyword>
<dbReference type="Gene3D" id="3.10.129.10">
    <property type="entry name" value="Hotdog Thioesterase"/>
    <property type="match status" value="1"/>
</dbReference>
<feature type="compositionally biased region" description="Low complexity" evidence="1">
    <location>
        <begin position="16"/>
        <end position="31"/>
    </location>
</feature>
<sequence length="366" mass="40423">MTSPRTSPLRRLTQLSSHLSESSRAYSSSSSSPINHAAYCATLNPPSISSPVDLKALRASLLARPEVLTPDYLSPMPSLLLNASLADHLPASALPASPIQKNSSADPPAAPLAEAYHLIHFPLQLQPSLLVADGTDPYCLPGAPFERRMWAGGQITWHEPLYTRGQKAACLEKITDVKVKGREGEEKIFVDVQRRYGNGDTFAEGAEAITESRTLVFMKHKSPEEVRAELERGARNVRSPMKPTFKHTFTPNPTLLFNYSALTYNAHQIHLNPQYCREIEGHRDLLVHGPLSLTLMLSVVRSQLNAHERIRSIDYRNLAPLYVNEPLSICVRPQASKGEDEGRWDVWVENNQGGLSVKGTVTVGPL</sequence>
<accession>A0A9P8ZYI6</accession>
<dbReference type="PANTHER" id="PTHR28152:SF1">
    <property type="entry name" value="HYDROXYACYL-THIOESTER DEHYDRATASE TYPE 2, MITOCHONDRIAL"/>
    <property type="match status" value="1"/>
</dbReference>
<comment type="caution">
    <text evidence="2">The sequence shown here is derived from an EMBL/GenBank/DDBJ whole genome shotgun (WGS) entry which is preliminary data.</text>
</comment>
<dbReference type="PANTHER" id="PTHR28152">
    <property type="entry name" value="HYDROXYACYL-THIOESTER DEHYDRATASE TYPE 2, MITOCHONDRIAL"/>
    <property type="match status" value="1"/>
</dbReference>
<dbReference type="GeneID" id="70131597"/>
<dbReference type="SUPFAM" id="SSF54637">
    <property type="entry name" value="Thioesterase/thiol ester dehydrase-isomerase"/>
    <property type="match status" value="1"/>
</dbReference>
<dbReference type="GO" id="GO:0005739">
    <property type="term" value="C:mitochondrion"/>
    <property type="evidence" value="ECO:0007669"/>
    <property type="project" value="TreeGrafter"/>
</dbReference>
<dbReference type="InterPro" id="IPR052741">
    <property type="entry name" value="Mitochondrial_HTD2"/>
</dbReference>
<dbReference type="RefSeq" id="XP_045958336.1">
    <property type="nucleotide sequence ID" value="XM_046102705.1"/>
</dbReference>
<dbReference type="EMBL" id="JAGPXC010000004">
    <property type="protein sequence ID" value="KAH6654066.1"/>
    <property type="molecule type" value="Genomic_DNA"/>
</dbReference>
<protein>
    <submittedName>
        <fullName evidence="2">Uncharacterized protein</fullName>
    </submittedName>
</protein>
<organism evidence="2 3">
    <name type="scientific">Truncatella angustata</name>
    <dbReference type="NCBI Taxonomy" id="152316"/>
    <lineage>
        <taxon>Eukaryota</taxon>
        <taxon>Fungi</taxon>
        <taxon>Dikarya</taxon>
        <taxon>Ascomycota</taxon>
        <taxon>Pezizomycotina</taxon>
        <taxon>Sordariomycetes</taxon>
        <taxon>Xylariomycetidae</taxon>
        <taxon>Amphisphaeriales</taxon>
        <taxon>Sporocadaceae</taxon>
        <taxon>Truncatella</taxon>
    </lineage>
</organism>
<reference evidence="2" key="1">
    <citation type="journal article" date="2021" name="Nat. Commun.">
        <title>Genetic determinants of endophytism in the Arabidopsis root mycobiome.</title>
        <authorList>
            <person name="Mesny F."/>
            <person name="Miyauchi S."/>
            <person name="Thiergart T."/>
            <person name="Pickel B."/>
            <person name="Atanasova L."/>
            <person name="Karlsson M."/>
            <person name="Huettel B."/>
            <person name="Barry K.W."/>
            <person name="Haridas S."/>
            <person name="Chen C."/>
            <person name="Bauer D."/>
            <person name="Andreopoulos W."/>
            <person name="Pangilinan J."/>
            <person name="LaButti K."/>
            <person name="Riley R."/>
            <person name="Lipzen A."/>
            <person name="Clum A."/>
            <person name="Drula E."/>
            <person name="Henrissat B."/>
            <person name="Kohler A."/>
            <person name="Grigoriev I.V."/>
            <person name="Martin F.M."/>
            <person name="Hacquard S."/>
        </authorList>
    </citation>
    <scope>NUCLEOTIDE SEQUENCE</scope>
    <source>
        <strain evidence="2">MPI-SDFR-AT-0073</strain>
    </source>
</reference>
<evidence type="ECO:0000313" key="2">
    <source>
        <dbReference type="EMBL" id="KAH6654066.1"/>
    </source>
</evidence>
<dbReference type="AlphaFoldDB" id="A0A9P8ZYI6"/>
<evidence type="ECO:0000256" key="1">
    <source>
        <dbReference type="SAM" id="MobiDB-lite"/>
    </source>
</evidence>
<gene>
    <name evidence="2" type="ORF">BKA67DRAFT_564069</name>
</gene>
<dbReference type="Proteomes" id="UP000758603">
    <property type="component" value="Unassembled WGS sequence"/>
</dbReference>
<feature type="region of interest" description="Disordered" evidence="1">
    <location>
        <begin position="1"/>
        <end position="31"/>
    </location>
</feature>
<name>A0A9P8ZYI6_9PEZI</name>
<dbReference type="InterPro" id="IPR029069">
    <property type="entry name" value="HotDog_dom_sf"/>
</dbReference>
<evidence type="ECO:0000313" key="3">
    <source>
        <dbReference type="Proteomes" id="UP000758603"/>
    </source>
</evidence>
<proteinExistence type="predicted"/>